<reference evidence="21 22" key="1">
    <citation type="journal article" date="2018" name="Evol. Lett.">
        <title>Horizontal gene cluster transfer increased hallucinogenic mushroom diversity.</title>
        <authorList>
            <person name="Reynolds H.T."/>
            <person name="Vijayakumar V."/>
            <person name="Gluck-Thaler E."/>
            <person name="Korotkin H.B."/>
            <person name="Matheny P.B."/>
            <person name="Slot J.C."/>
        </authorList>
    </citation>
    <scope>NUCLEOTIDE SEQUENCE [LARGE SCALE GENOMIC DNA]</scope>
    <source>
        <strain evidence="21 22">SRW20</strain>
    </source>
</reference>
<evidence type="ECO:0000313" key="22">
    <source>
        <dbReference type="Proteomes" id="UP000284706"/>
    </source>
</evidence>
<dbReference type="Pfam" id="PF13892">
    <property type="entry name" value="DBINO"/>
    <property type="match status" value="1"/>
</dbReference>
<evidence type="ECO:0000256" key="6">
    <source>
        <dbReference type="ARBA" id="ARBA00022801"/>
    </source>
</evidence>
<feature type="region of interest" description="Disordered" evidence="17">
    <location>
        <begin position="1"/>
        <end position="125"/>
    </location>
</feature>
<comment type="subunit">
    <text evidence="15">Component of the INO80 chromatin-remodeling complex.</text>
</comment>
<feature type="domain" description="Helicase C-terminal" evidence="19">
    <location>
        <begin position="1314"/>
        <end position="1464"/>
    </location>
</feature>
<dbReference type="Gene3D" id="3.40.50.10810">
    <property type="entry name" value="Tandem AAA-ATPase domain"/>
    <property type="match status" value="1"/>
</dbReference>
<feature type="domain" description="Helicase ATP-binding" evidence="18">
    <location>
        <begin position="739"/>
        <end position="911"/>
    </location>
</feature>
<dbReference type="EC" id="3.6.4.-" evidence="15"/>
<evidence type="ECO:0000259" key="18">
    <source>
        <dbReference type="PROSITE" id="PS51192"/>
    </source>
</evidence>
<keyword evidence="9 15" id="KW-0238">DNA-binding</keyword>
<evidence type="ECO:0000256" key="1">
    <source>
        <dbReference type="ARBA" id="ARBA00004123"/>
    </source>
</evidence>
<dbReference type="GO" id="GO:0042393">
    <property type="term" value="F:histone binding"/>
    <property type="evidence" value="ECO:0007669"/>
    <property type="project" value="TreeGrafter"/>
</dbReference>
<feature type="compositionally biased region" description="Basic residues" evidence="17">
    <location>
        <begin position="385"/>
        <end position="396"/>
    </location>
</feature>
<keyword evidence="22" id="KW-1185">Reference proteome</keyword>
<dbReference type="InterPro" id="IPR020838">
    <property type="entry name" value="DBINO"/>
</dbReference>
<evidence type="ECO:0000256" key="14">
    <source>
        <dbReference type="ARBA" id="ARBA00049360"/>
    </source>
</evidence>
<feature type="region of interest" description="Disordered" evidence="17">
    <location>
        <begin position="1516"/>
        <end position="1575"/>
    </location>
</feature>
<gene>
    <name evidence="21" type="ORF">CVT26_014240</name>
</gene>
<dbReference type="GO" id="GO:0006338">
    <property type="term" value="P:chromatin remodeling"/>
    <property type="evidence" value="ECO:0007669"/>
    <property type="project" value="UniProtKB-UniRule"/>
</dbReference>
<keyword evidence="12 15" id="KW-0234">DNA repair</keyword>
<feature type="domain" description="DBINO" evidence="20">
    <location>
        <begin position="469"/>
        <end position="594"/>
    </location>
</feature>
<comment type="catalytic activity">
    <reaction evidence="14 15">
        <text>ATP + H2O = ADP + phosphate + H(+)</text>
        <dbReference type="Rhea" id="RHEA:13065"/>
        <dbReference type="ChEBI" id="CHEBI:15377"/>
        <dbReference type="ChEBI" id="CHEBI:15378"/>
        <dbReference type="ChEBI" id="CHEBI:30616"/>
        <dbReference type="ChEBI" id="CHEBI:43474"/>
        <dbReference type="ChEBI" id="CHEBI:456216"/>
    </reaction>
</comment>
<evidence type="ECO:0000256" key="8">
    <source>
        <dbReference type="ARBA" id="ARBA00023015"/>
    </source>
</evidence>
<dbReference type="Pfam" id="PF00271">
    <property type="entry name" value="Helicase_C"/>
    <property type="match status" value="1"/>
</dbReference>
<keyword evidence="13" id="KW-0539">Nucleus</keyword>
<comment type="subcellular location">
    <subcellularLocation>
        <location evidence="1 15">Nucleus</location>
    </subcellularLocation>
</comment>
<dbReference type="PROSITE" id="PS51192">
    <property type="entry name" value="HELICASE_ATP_BIND_1"/>
    <property type="match status" value="1"/>
</dbReference>
<dbReference type="EMBL" id="NHYE01005520">
    <property type="protein sequence ID" value="PPQ70974.1"/>
    <property type="molecule type" value="Genomic_DNA"/>
</dbReference>
<dbReference type="GO" id="GO:0005524">
    <property type="term" value="F:ATP binding"/>
    <property type="evidence" value="ECO:0007669"/>
    <property type="project" value="UniProtKB-UniRule"/>
</dbReference>
<dbReference type="Pfam" id="PF00176">
    <property type="entry name" value="SNF2-rel_dom"/>
    <property type="match status" value="1"/>
</dbReference>
<comment type="domain">
    <text evidence="15">The DBINO region is involved in binding to DNA.</text>
</comment>
<dbReference type="GO" id="GO:0016887">
    <property type="term" value="F:ATP hydrolysis activity"/>
    <property type="evidence" value="ECO:0007669"/>
    <property type="project" value="TreeGrafter"/>
</dbReference>
<dbReference type="Proteomes" id="UP000284706">
    <property type="component" value="Unassembled WGS sequence"/>
</dbReference>
<dbReference type="Gene3D" id="3.40.50.300">
    <property type="entry name" value="P-loop containing nucleotide triphosphate hydrolases"/>
    <property type="match status" value="1"/>
</dbReference>
<dbReference type="GO" id="GO:0003677">
    <property type="term" value="F:DNA binding"/>
    <property type="evidence" value="ECO:0007669"/>
    <property type="project" value="UniProtKB-UniRule"/>
</dbReference>
<keyword evidence="10" id="KW-0010">Activator</keyword>
<dbReference type="PANTHER" id="PTHR45685">
    <property type="entry name" value="HELICASE SRCAP-RELATED"/>
    <property type="match status" value="1"/>
</dbReference>
<keyword evidence="8" id="KW-0805">Transcription regulation</keyword>
<dbReference type="InParanoid" id="A0A409VXI3"/>
<evidence type="ECO:0000256" key="4">
    <source>
        <dbReference type="ARBA" id="ARBA00022741"/>
    </source>
</evidence>
<dbReference type="SMART" id="SM00490">
    <property type="entry name" value="HELICc"/>
    <property type="match status" value="1"/>
</dbReference>
<dbReference type="OrthoDB" id="372624at2759"/>
<dbReference type="PROSITE" id="PS51194">
    <property type="entry name" value="HELICASE_CTER"/>
    <property type="match status" value="1"/>
</dbReference>
<dbReference type="InterPro" id="IPR027417">
    <property type="entry name" value="P-loop_NTPase"/>
</dbReference>
<dbReference type="PANTHER" id="PTHR45685:SF2">
    <property type="entry name" value="CHROMATIN-REMODELING ATPASE INO80"/>
    <property type="match status" value="1"/>
</dbReference>
<feature type="compositionally biased region" description="Basic and acidic residues" evidence="17">
    <location>
        <begin position="65"/>
        <end position="93"/>
    </location>
</feature>
<dbReference type="FunFam" id="3.40.50.10810:FF:000022">
    <property type="entry name" value="Blast:Putative DNA helicase Ino80"/>
    <property type="match status" value="1"/>
</dbReference>
<dbReference type="CDD" id="cd18793">
    <property type="entry name" value="SF2_C_SNF"/>
    <property type="match status" value="1"/>
</dbReference>
<proteinExistence type="inferred from homology"/>
<comment type="function">
    <text evidence="15">ATPase component of the INO80 complex which remodels chromatin by shifting nucleosomes and is involved in DNA repair.</text>
</comment>
<evidence type="ECO:0000256" key="10">
    <source>
        <dbReference type="ARBA" id="ARBA00023159"/>
    </source>
</evidence>
<evidence type="ECO:0000256" key="17">
    <source>
        <dbReference type="SAM" id="MobiDB-lite"/>
    </source>
</evidence>
<organism evidence="21 22">
    <name type="scientific">Gymnopilus dilepis</name>
    <dbReference type="NCBI Taxonomy" id="231916"/>
    <lineage>
        <taxon>Eukaryota</taxon>
        <taxon>Fungi</taxon>
        <taxon>Dikarya</taxon>
        <taxon>Basidiomycota</taxon>
        <taxon>Agaricomycotina</taxon>
        <taxon>Agaricomycetes</taxon>
        <taxon>Agaricomycetidae</taxon>
        <taxon>Agaricales</taxon>
        <taxon>Agaricineae</taxon>
        <taxon>Hymenogastraceae</taxon>
        <taxon>Gymnopilus</taxon>
    </lineage>
</organism>
<dbReference type="InterPro" id="IPR049730">
    <property type="entry name" value="SNF2/RAD54-like_C"/>
</dbReference>
<dbReference type="SUPFAM" id="SSF52540">
    <property type="entry name" value="P-loop containing nucleoside triphosphate hydrolases"/>
    <property type="match status" value="2"/>
</dbReference>
<accession>A0A409VXI3</accession>
<evidence type="ECO:0000256" key="5">
    <source>
        <dbReference type="ARBA" id="ARBA00022763"/>
    </source>
</evidence>
<evidence type="ECO:0000256" key="9">
    <source>
        <dbReference type="ARBA" id="ARBA00023125"/>
    </source>
</evidence>
<feature type="region of interest" description="Disordered" evidence="17">
    <location>
        <begin position="150"/>
        <end position="180"/>
    </location>
</feature>
<dbReference type="InterPro" id="IPR014001">
    <property type="entry name" value="Helicase_ATP-bd"/>
</dbReference>
<keyword evidence="7 15" id="KW-0067">ATP-binding</keyword>
<feature type="region of interest" description="Disordered" evidence="17">
    <location>
        <begin position="595"/>
        <end position="616"/>
    </location>
</feature>
<dbReference type="InterPro" id="IPR000330">
    <property type="entry name" value="SNF2_N"/>
</dbReference>
<keyword evidence="11" id="KW-0804">Transcription</keyword>
<evidence type="ECO:0000256" key="7">
    <source>
        <dbReference type="ARBA" id="ARBA00022840"/>
    </source>
</evidence>
<name>A0A409VXI3_9AGAR</name>
<keyword evidence="5 15" id="KW-0227">DNA damage</keyword>
<sequence length="1575" mass="177769">MSLRHILNDEPVPAQPYPPSSRSATYNDDRALSPPPSLSSPRHPRDVRSGGPYYRPSAQYDPGWEDTRSGDWPPEDRSSLAVDQRRYSFDHDGAISPTEPLPSLDDEHEVVSKKRRKVGDQDSEYLPTKTRRVRLTFSLLMCINANFNQGGQRKSRKGKETRPISPSNGLSRSKDDSSDLEDCRDLWADKLDDYILETRKRQEQVTQYFWASVLERNSVTALELSQRYSAKIDSIPIALETPQRTAFEDDFENMTASGVKPNGHDFNQQRHFDASAEDAALEFERSMLESPAPKPKKKSSESKKRPAPSLESDIEVEPGRDKSTADTSGPSAKKRKLVDGALPVGNGVDTETVQEPLKLSIPKLKGRGKANQREASQDSVSVTPKVRKKPGPKKKTALALEDDEQGSRPASLLGDVTPAVSRPTSPVPTNTSMVYELDEHVPPMKKAKKVDDAVMVKRIKSLEEAQRKVWTNIARREVAKVYKYHATGYQTRQAQLERIAKLASIQARKPYTKTAKATKDCQAKAKRLMREMQVLWKKNEKEERDVRKREQKEAMDRLKIEEEKREAARQARKLEFLISQTELYSHFVGSKLKTSEIEGESEAQPLPAGAELPDQEGTVLPDIDFDDEDSTNLHRHARANAQEAISLARERAQQFDAQAALDRKTNEALKLAKAQAHIHDADADTTPASTSAAPLVDLDSDELNFQNPTSLSGPLTIGQPKMLVAQLKEYQLKGLNWLATLYEQGINGILADEMGLGKTVQSISLLAYLAETHDIWGPFLVVAPASTLHNWQQELTRFVPRLKALPYWGNVKDRATLRKFWSRKEISYDQDAPFHVLITSYQLVTQDQQYFQRVKWQYMILDEAQNIKNSSSVRWKTLLGFHCRNRLLLTGTPIQNSMQELWALLHFIMPSLFDSHDEFNEWFSKDIENAAENKGSKLNEHQLRRLHMILKPFMLRRVKRHVQNELSEKIEIDIYVDLSARQRALYAGLLANVSVADLLEKAANIGDADSARSLMNLVMQFRKVCNHPELFERADVVAPFSFCHFGRSGPISREGDFLIVPYSTRSPIEYAIPRLFYQDGGLVDVPSENSTAPSQSSCLHTLLNIWSTDWIHRSLYEDEGSTFAFLRLLNLSPSEAHYLHQAPLIRRRLFDLEKASSGLDERYTSDPSFVAHSSTGPFHISASPLLPRADGPTTLPDLRLISSTSWHESCLSRPTMKWYTPPVVAPAPSIYCTDRTFLDSDALVREAPVESLALYGLPHDIRDSEEAYQAYQKIVPGVSPVGLAGASPPDQLPMSNMVVPEAKRLIYDSAKLSRLDSLLQELKAGDHKVLIYFQMTRMMDLMEEYLIYRQYKYLRLDGSSKLEDRRDMVIDWQTRPDIFVFLLSTRAGGLGINLTAADTVIFYDHDWNPSNDAQAMDRAHRLGQTRQVTVYRLITKGTIDERIVQLARVKKDVQDIVVGNKNFTDVTKPSEIVQLLLNDDQLASLESSNKLPGNNDNSQKKTDQTAVRDLWNEEGDDFFGHTLAGPTDRQDEDNVPVTAQSSRGKRRKPGATGAPRGRKPGPKKKMPPTAEIPIE</sequence>
<feature type="region of interest" description="Disordered" evidence="17">
    <location>
        <begin position="286"/>
        <end position="430"/>
    </location>
</feature>
<keyword evidence="6 15" id="KW-0378">Hydrolase</keyword>
<evidence type="ECO:0000256" key="15">
    <source>
        <dbReference type="RuleBase" id="RU368001"/>
    </source>
</evidence>
<comment type="similarity">
    <text evidence="2 15">Belongs to the SNF2/RAD54 helicase family.</text>
</comment>
<dbReference type="InterPro" id="IPR050520">
    <property type="entry name" value="INO80/SWR1_helicase"/>
</dbReference>
<evidence type="ECO:0000256" key="16">
    <source>
        <dbReference type="SAM" id="Coils"/>
    </source>
</evidence>
<evidence type="ECO:0000256" key="13">
    <source>
        <dbReference type="ARBA" id="ARBA00023242"/>
    </source>
</evidence>
<keyword evidence="16" id="KW-0175">Coiled coil</keyword>
<feature type="coiled-coil region" evidence="16">
    <location>
        <begin position="551"/>
        <end position="580"/>
    </location>
</feature>
<dbReference type="PROSITE" id="PS51413">
    <property type="entry name" value="DBINO"/>
    <property type="match status" value="1"/>
</dbReference>
<dbReference type="InterPro" id="IPR038718">
    <property type="entry name" value="SNF2-like_sf"/>
</dbReference>
<evidence type="ECO:0000313" key="21">
    <source>
        <dbReference type="EMBL" id="PPQ70974.1"/>
    </source>
</evidence>
<dbReference type="GO" id="GO:0006281">
    <property type="term" value="P:DNA repair"/>
    <property type="evidence" value="ECO:0007669"/>
    <property type="project" value="UniProtKB-UniRule"/>
</dbReference>
<dbReference type="SMART" id="SM00487">
    <property type="entry name" value="DEXDc"/>
    <property type="match status" value="1"/>
</dbReference>
<keyword evidence="4" id="KW-0547">Nucleotide-binding</keyword>
<evidence type="ECO:0000256" key="2">
    <source>
        <dbReference type="ARBA" id="ARBA00007025"/>
    </source>
</evidence>
<protein>
    <recommendedName>
        <fullName evidence="3 15">Chromatin-remodeling ATPase INO80</fullName>
        <ecNumber evidence="15">3.6.4.-</ecNumber>
    </recommendedName>
</protein>
<dbReference type="GO" id="GO:0031011">
    <property type="term" value="C:Ino80 complex"/>
    <property type="evidence" value="ECO:0007669"/>
    <property type="project" value="UniProtKB-UniRule"/>
</dbReference>
<dbReference type="FunCoup" id="A0A409VXI3">
    <property type="interactions" value="735"/>
</dbReference>
<dbReference type="InterPro" id="IPR001650">
    <property type="entry name" value="Helicase_C-like"/>
</dbReference>
<evidence type="ECO:0000259" key="19">
    <source>
        <dbReference type="PROSITE" id="PS51194"/>
    </source>
</evidence>
<evidence type="ECO:0000256" key="11">
    <source>
        <dbReference type="ARBA" id="ARBA00023163"/>
    </source>
</evidence>
<evidence type="ECO:0000259" key="20">
    <source>
        <dbReference type="PROSITE" id="PS51413"/>
    </source>
</evidence>
<evidence type="ECO:0000256" key="12">
    <source>
        <dbReference type="ARBA" id="ARBA00023204"/>
    </source>
</evidence>
<feature type="compositionally biased region" description="Basic residues" evidence="17">
    <location>
        <begin position="1556"/>
        <end position="1566"/>
    </location>
</feature>
<dbReference type="STRING" id="231916.A0A409VXI3"/>
<comment type="caution">
    <text evidence="21">The sequence shown here is derived from an EMBL/GenBank/DDBJ whole genome shotgun (WGS) entry which is preliminary data.</text>
</comment>
<evidence type="ECO:0000256" key="3">
    <source>
        <dbReference type="ARBA" id="ARBA00019805"/>
    </source>
</evidence>